<dbReference type="GO" id="GO:0016740">
    <property type="term" value="F:transferase activity"/>
    <property type="evidence" value="ECO:0007669"/>
    <property type="project" value="UniProtKB-KW"/>
</dbReference>
<keyword evidence="3" id="KW-1185">Reference proteome</keyword>
<reference evidence="2 3" key="1">
    <citation type="journal article" date="2010" name="Stand. Genomic Sci.">
        <title>Complete genome sequence of Methanoplanus petrolearius type strain (SEBR 4847).</title>
        <authorList>
            <person name="Brambilla E."/>
            <person name="Djao O.D."/>
            <person name="Daligault H."/>
            <person name="Lapidus A."/>
            <person name="Lucas S."/>
            <person name="Hammon N."/>
            <person name="Nolan M."/>
            <person name="Tice H."/>
            <person name="Cheng J.F."/>
            <person name="Han C."/>
            <person name="Tapia R."/>
            <person name="Goodwin L."/>
            <person name="Pitluck S."/>
            <person name="Liolios K."/>
            <person name="Ivanova N."/>
            <person name="Mavromatis K."/>
            <person name="Mikhailova N."/>
            <person name="Pati A."/>
            <person name="Chen A."/>
            <person name="Palaniappan K."/>
            <person name="Land M."/>
            <person name="Hauser L."/>
            <person name="Chang Y.J."/>
            <person name="Jeffries C.D."/>
            <person name="Rohde M."/>
            <person name="Spring S."/>
            <person name="Sikorski J."/>
            <person name="Goker M."/>
            <person name="Woyke T."/>
            <person name="Bristow J."/>
            <person name="Eisen J.A."/>
            <person name="Markowitz V."/>
            <person name="Hugenholtz P."/>
            <person name="Kyrpides N.C."/>
            <person name="Klenk H.P."/>
        </authorList>
    </citation>
    <scope>NUCLEOTIDE SEQUENCE [LARGE SCALE GENOMIC DNA]</scope>
    <source>
        <strain evidence="3">DSM 11571 / OCM 486 / SEBR 4847</strain>
    </source>
</reference>
<dbReference type="Pfam" id="PF00117">
    <property type="entry name" value="GATase"/>
    <property type="match status" value="1"/>
</dbReference>
<dbReference type="InterPro" id="IPR017926">
    <property type="entry name" value="GATASE"/>
</dbReference>
<evidence type="ECO:0000259" key="1">
    <source>
        <dbReference type="Pfam" id="PF00117"/>
    </source>
</evidence>
<dbReference type="Gene3D" id="3.40.50.880">
    <property type="match status" value="1"/>
</dbReference>
<dbReference type="AlphaFoldDB" id="E1RE66"/>
<protein>
    <submittedName>
        <fullName evidence="2">Glutamine amidotransferase class-I</fullName>
    </submittedName>
</protein>
<organism evidence="2 3">
    <name type="scientific">Methanolacinia petrolearia (strain DSM 11571 / OCM 486 / SEBR 4847)</name>
    <name type="common">Methanoplanus petrolearius</name>
    <dbReference type="NCBI Taxonomy" id="679926"/>
    <lineage>
        <taxon>Archaea</taxon>
        <taxon>Methanobacteriati</taxon>
        <taxon>Methanobacteriota</taxon>
        <taxon>Stenosarchaea group</taxon>
        <taxon>Methanomicrobia</taxon>
        <taxon>Methanomicrobiales</taxon>
        <taxon>Methanomicrobiaceae</taxon>
        <taxon>Methanolacinia</taxon>
    </lineage>
</organism>
<dbReference type="HOGENOM" id="CLU_1431666_0_0_2"/>
<dbReference type="EMBL" id="CP002117">
    <property type="protein sequence ID" value="ADN36029.1"/>
    <property type="molecule type" value="Genomic_DNA"/>
</dbReference>
<keyword evidence="2" id="KW-0315">Glutamine amidotransferase</keyword>
<sequence>MILIIDLCWKEDSLSKPEFVDPIVDIVKSSGEQFRIVHHLSKDLKFQEKFNGIILCGTALNDNEFRKNEHLFSIIKETKLPVLGICAGMQAVALAYGAKLAESYETGMNGIRIIKEDEVLGEQRTIQAYKLHGMRMVPGENFIVLAESDKGQEAVRHSVMPVWGVLFHPEVRNEWVVRNFINYCSR</sequence>
<dbReference type="SUPFAM" id="SSF52317">
    <property type="entry name" value="Class I glutamine amidotransferase-like"/>
    <property type="match status" value="1"/>
</dbReference>
<accession>E1RE66</accession>
<dbReference type="InterPro" id="IPR029062">
    <property type="entry name" value="Class_I_gatase-like"/>
</dbReference>
<dbReference type="RefSeq" id="WP_013329206.1">
    <property type="nucleotide sequence ID" value="NC_014507.1"/>
</dbReference>
<evidence type="ECO:0000313" key="3">
    <source>
        <dbReference type="Proteomes" id="UP000006565"/>
    </source>
</evidence>
<dbReference type="OrthoDB" id="7388at2157"/>
<dbReference type="PROSITE" id="PS51273">
    <property type="entry name" value="GATASE_TYPE_1"/>
    <property type="match status" value="1"/>
</dbReference>
<dbReference type="STRING" id="679926.Mpet_1269"/>
<name>E1RE66_METP4</name>
<dbReference type="GeneID" id="9743735"/>
<gene>
    <name evidence="2" type="ordered locus">Mpet_1269</name>
</gene>
<keyword evidence="2" id="KW-0808">Transferase</keyword>
<dbReference type="KEGG" id="mpi:Mpet_1269"/>
<dbReference type="eggNOG" id="arCOG00090">
    <property type="taxonomic scope" value="Archaea"/>
</dbReference>
<feature type="domain" description="Glutamine amidotransferase" evidence="1">
    <location>
        <begin position="23"/>
        <end position="172"/>
    </location>
</feature>
<dbReference type="Proteomes" id="UP000006565">
    <property type="component" value="Chromosome"/>
</dbReference>
<evidence type="ECO:0000313" key="2">
    <source>
        <dbReference type="EMBL" id="ADN36029.1"/>
    </source>
</evidence>
<proteinExistence type="predicted"/>